<evidence type="ECO:0000256" key="9">
    <source>
        <dbReference type="ARBA" id="ARBA00022833"/>
    </source>
</evidence>
<evidence type="ECO:0000256" key="5">
    <source>
        <dbReference type="ARBA" id="ARBA00022490"/>
    </source>
</evidence>
<dbReference type="Gene3D" id="1.20.120.1910">
    <property type="entry name" value="Cysteine-tRNA ligase, C-terminal anti-codon recognition domain"/>
    <property type="match status" value="1"/>
</dbReference>
<dbReference type="EC" id="6.1.1.16" evidence="4"/>
<sequence>MAVQQPPWTLPSQKSPEPTLKIYNSLTRTKTEFVPINGRHVKWYNCGPTVYDASHMGHARNYVTQDILRRIMTDYFRYDVHFVMNITDIDDKIIIRARHNHLIANLRSETTSLTPTLIEQVREAWVSYVQSKVSKGLPESERPSAGSEQAQWPKLVERFRDKEWKQQGLQRDEKFEMHFSAAAITFNALLKAEEYFKSGQTGVENAHTLIDSSQDVLALALDKQLGGTVNDHTIFRSLAAYWEAEFFKDMRRLRVRDPDTLTRVTEYVPEIVSFVEGIVKNGFGYVVDGSVYFDTRAFDKADGHTYAKLEPWSKGNRELLEEGEGALSAASGGKRSPADFALWKASKPGEPSWPSPWGEGRPGWHIECSVMASAILGDNMDIHSGGIDLAFPHHDNEMAQSEAYHNCSAWVNYFIHTGHLHIEGLKMSKSLKNFITIDEILQKYTARQLRLAFLTQLWNAKVDFSESLMTGEVRGIEIAFNSLTSSSFPTSSLHASQAAFRAALCDSFNTPEAINVLRDLVSKTNVYIRAPDGNLEIGLIQRVARWVGDMLRIFGLGEGETQEIGWGQERSANEGNVNREEILMPYLRTLSSFRDGVRKLAIAKGENALKDILALSDKLRDVDLVPLGVALDDQEGTPSHLLSDFPARYACVPSDSLLTGRLNCVCDARTPSLQWPQNLPRTPSTLDVARALRTFSVVPAVDGKALVKLVPPEELIKAREEKRAQAEAKAARKAAAAEAERQKRLAALEKGRVPPQELFRPPNVPEGTYGSWDENGIPLTDGEGKELSKSASKKLQKEWTLQKKRHEDFLEWQKQQEKDQG</sequence>
<dbReference type="Pfam" id="PF01406">
    <property type="entry name" value="tRNA-synt_1e"/>
    <property type="match status" value="1"/>
</dbReference>
<keyword evidence="12" id="KW-0030">Aminoacyl-tRNA synthetase</keyword>
<dbReference type="PANTHER" id="PTHR10890:SF3">
    <property type="entry name" value="CYSTEINE--TRNA LIGASE, CYTOPLASMIC"/>
    <property type="match status" value="1"/>
</dbReference>
<keyword evidence="11" id="KW-0648">Protein biosynthesis</keyword>
<evidence type="ECO:0000313" key="16">
    <source>
        <dbReference type="EMBL" id="CDO69184.1"/>
    </source>
</evidence>
<feature type="domain" description="Cysteinyl-tRNA synthetase class Ia DALR" evidence="15">
    <location>
        <begin position="499"/>
        <end position="565"/>
    </location>
</feature>
<dbReference type="SUPFAM" id="SSF47323">
    <property type="entry name" value="Anticodon-binding domain of a subclass of class I aminoacyl-tRNA synthetases"/>
    <property type="match status" value="1"/>
</dbReference>
<keyword evidence="10" id="KW-0067">ATP-binding</keyword>
<feature type="region of interest" description="Disordered" evidence="14">
    <location>
        <begin position="747"/>
        <end position="798"/>
    </location>
</feature>
<dbReference type="CDD" id="cd00672">
    <property type="entry name" value="CysRS_core"/>
    <property type="match status" value="1"/>
</dbReference>
<dbReference type="PANTHER" id="PTHR10890">
    <property type="entry name" value="CYSTEINYL-TRNA SYNTHETASE"/>
    <property type="match status" value="1"/>
</dbReference>
<evidence type="ECO:0000256" key="12">
    <source>
        <dbReference type="ARBA" id="ARBA00023146"/>
    </source>
</evidence>
<evidence type="ECO:0000259" key="15">
    <source>
        <dbReference type="SMART" id="SM00840"/>
    </source>
</evidence>
<keyword evidence="6" id="KW-0436">Ligase</keyword>
<dbReference type="InterPro" id="IPR032678">
    <property type="entry name" value="tRNA-synt_1_cat_dom"/>
</dbReference>
<comment type="similarity">
    <text evidence="3">Belongs to the class-I aminoacyl-tRNA synthetase family.</text>
</comment>
<dbReference type="SMART" id="SM00840">
    <property type="entry name" value="DALR_2"/>
    <property type="match status" value="1"/>
</dbReference>
<keyword evidence="8" id="KW-0547">Nucleotide-binding</keyword>
<dbReference type="HOGENOM" id="CLU_013528_3_3_1"/>
<proteinExistence type="inferred from homology"/>
<dbReference type="InterPro" id="IPR014729">
    <property type="entry name" value="Rossmann-like_a/b/a_fold"/>
</dbReference>
<dbReference type="OrthoDB" id="438179at2759"/>
<dbReference type="GO" id="GO:0005524">
    <property type="term" value="F:ATP binding"/>
    <property type="evidence" value="ECO:0007669"/>
    <property type="project" value="UniProtKB-KW"/>
</dbReference>
<dbReference type="EMBL" id="CCBP010000034">
    <property type="protein sequence ID" value="CDO69184.1"/>
    <property type="molecule type" value="Genomic_DNA"/>
</dbReference>
<evidence type="ECO:0000256" key="1">
    <source>
        <dbReference type="ARBA" id="ARBA00001947"/>
    </source>
</evidence>
<evidence type="ECO:0000256" key="11">
    <source>
        <dbReference type="ARBA" id="ARBA00022917"/>
    </source>
</evidence>
<keyword evidence="5" id="KW-0963">Cytoplasm</keyword>
<organism evidence="16 17">
    <name type="scientific">Pycnoporus cinnabarinus</name>
    <name type="common">Cinnabar-red polypore</name>
    <name type="synonym">Trametes cinnabarina</name>
    <dbReference type="NCBI Taxonomy" id="5643"/>
    <lineage>
        <taxon>Eukaryota</taxon>
        <taxon>Fungi</taxon>
        <taxon>Dikarya</taxon>
        <taxon>Basidiomycota</taxon>
        <taxon>Agaricomycotina</taxon>
        <taxon>Agaricomycetes</taxon>
        <taxon>Polyporales</taxon>
        <taxon>Polyporaceae</taxon>
        <taxon>Trametes</taxon>
    </lineage>
</organism>
<evidence type="ECO:0000256" key="4">
    <source>
        <dbReference type="ARBA" id="ARBA00012832"/>
    </source>
</evidence>
<evidence type="ECO:0000256" key="2">
    <source>
        <dbReference type="ARBA" id="ARBA00004496"/>
    </source>
</evidence>
<dbReference type="Pfam" id="PF09190">
    <property type="entry name" value="DALR_2"/>
    <property type="match status" value="1"/>
</dbReference>
<dbReference type="NCBIfam" id="TIGR00435">
    <property type="entry name" value="cysS"/>
    <property type="match status" value="1"/>
</dbReference>
<comment type="subcellular location">
    <subcellularLocation>
        <location evidence="2">Cytoplasm</location>
    </subcellularLocation>
</comment>
<evidence type="ECO:0000313" key="17">
    <source>
        <dbReference type="Proteomes" id="UP000029665"/>
    </source>
</evidence>
<dbReference type="InterPro" id="IPR015273">
    <property type="entry name" value="Cys-tRNA-synt_Ia_DALR"/>
</dbReference>
<keyword evidence="7" id="KW-0479">Metal-binding</keyword>
<dbReference type="PRINTS" id="PR00983">
    <property type="entry name" value="TRNASYNTHCYS"/>
</dbReference>
<gene>
    <name evidence="16" type="ORF">BN946_scf185042.g86</name>
</gene>
<dbReference type="AlphaFoldDB" id="A0A060SA68"/>
<accession>A0A060SA68</accession>
<dbReference type="SUPFAM" id="SSF52374">
    <property type="entry name" value="Nucleotidylyl transferase"/>
    <property type="match status" value="1"/>
</dbReference>
<protein>
    <recommendedName>
        <fullName evidence="4">cysteine--tRNA ligase</fullName>
        <ecNumber evidence="4">6.1.1.16</ecNumber>
    </recommendedName>
    <alternativeName>
        <fullName evidence="13">Cysteinyl-tRNA synthetase</fullName>
    </alternativeName>
</protein>
<evidence type="ECO:0000256" key="10">
    <source>
        <dbReference type="ARBA" id="ARBA00022840"/>
    </source>
</evidence>
<dbReference type="OMA" id="FHNDMKS"/>
<dbReference type="GO" id="GO:0046872">
    <property type="term" value="F:metal ion binding"/>
    <property type="evidence" value="ECO:0007669"/>
    <property type="project" value="UniProtKB-KW"/>
</dbReference>
<dbReference type="InterPro" id="IPR009080">
    <property type="entry name" value="tRNAsynth_Ia_anticodon-bd"/>
</dbReference>
<evidence type="ECO:0000256" key="7">
    <source>
        <dbReference type="ARBA" id="ARBA00022723"/>
    </source>
</evidence>
<evidence type="ECO:0000256" key="13">
    <source>
        <dbReference type="ARBA" id="ARBA00031499"/>
    </source>
</evidence>
<evidence type="ECO:0000256" key="14">
    <source>
        <dbReference type="SAM" id="MobiDB-lite"/>
    </source>
</evidence>
<dbReference type="STRING" id="5643.A0A060SA68"/>
<dbReference type="InterPro" id="IPR024909">
    <property type="entry name" value="Cys-tRNA/MSH_ligase"/>
</dbReference>
<reference evidence="16" key="1">
    <citation type="submission" date="2014-01" db="EMBL/GenBank/DDBJ databases">
        <title>The genome of the white-rot fungus Pycnoporus cinnabarinus: a basidiomycete model with a versatile arsenal for lignocellulosic biomass breakdown.</title>
        <authorList>
            <person name="Levasseur A."/>
            <person name="Lomascolo A."/>
            <person name="Ruiz-Duenas F.J."/>
            <person name="Uzan E."/>
            <person name="Piumi F."/>
            <person name="Kues U."/>
            <person name="Ram A.F.J."/>
            <person name="Murat C."/>
            <person name="Haon M."/>
            <person name="Benoit I."/>
            <person name="Arfi Y."/>
            <person name="Chevret D."/>
            <person name="Drula E."/>
            <person name="Kwon M.J."/>
            <person name="Gouret P."/>
            <person name="Lesage-Meessen L."/>
            <person name="Lombard V."/>
            <person name="Mariette J."/>
            <person name="Noirot C."/>
            <person name="Park J."/>
            <person name="Patyshakuliyeva A."/>
            <person name="Wieneger R.A.B."/>
            <person name="Wosten H.A.B."/>
            <person name="Martin F."/>
            <person name="Coutinho P.M."/>
            <person name="de Vries R."/>
            <person name="Martinez A.T."/>
            <person name="Klopp C."/>
            <person name="Pontarotti P."/>
            <person name="Henrissat B."/>
            <person name="Record E."/>
        </authorList>
    </citation>
    <scope>NUCLEOTIDE SEQUENCE [LARGE SCALE GENOMIC DNA]</scope>
    <source>
        <strain evidence="16">BRFM137</strain>
    </source>
</reference>
<keyword evidence="17" id="KW-1185">Reference proteome</keyword>
<evidence type="ECO:0000256" key="3">
    <source>
        <dbReference type="ARBA" id="ARBA00005594"/>
    </source>
</evidence>
<dbReference type="Gene3D" id="3.40.50.620">
    <property type="entry name" value="HUPs"/>
    <property type="match status" value="2"/>
</dbReference>
<name>A0A060SA68_PYCCI</name>
<dbReference type="Proteomes" id="UP000029665">
    <property type="component" value="Unassembled WGS sequence"/>
</dbReference>
<dbReference type="GO" id="GO:0004817">
    <property type="term" value="F:cysteine-tRNA ligase activity"/>
    <property type="evidence" value="ECO:0007669"/>
    <property type="project" value="UniProtKB-EC"/>
</dbReference>
<evidence type="ECO:0000256" key="6">
    <source>
        <dbReference type="ARBA" id="ARBA00022598"/>
    </source>
</evidence>
<evidence type="ECO:0000256" key="8">
    <source>
        <dbReference type="ARBA" id="ARBA00022741"/>
    </source>
</evidence>
<comment type="caution">
    <text evidence="16">The sequence shown here is derived from an EMBL/GenBank/DDBJ whole genome shotgun (WGS) entry which is preliminary data.</text>
</comment>
<comment type="cofactor">
    <cofactor evidence="1">
        <name>Zn(2+)</name>
        <dbReference type="ChEBI" id="CHEBI:29105"/>
    </cofactor>
</comment>
<dbReference type="InterPro" id="IPR015803">
    <property type="entry name" value="Cys-tRNA-ligase"/>
</dbReference>
<keyword evidence="9" id="KW-0862">Zinc</keyword>
<dbReference type="GO" id="GO:0005737">
    <property type="term" value="C:cytoplasm"/>
    <property type="evidence" value="ECO:0007669"/>
    <property type="project" value="UniProtKB-SubCell"/>
</dbReference>
<dbReference type="HAMAP" id="MF_00041">
    <property type="entry name" value="Cys_tRNA_synth"/>
    <property type="match status" value="1"/>
</dbReference>
<dbReference type="GO" id="GO:0006423">
    <property type="term" value="P:cysteinyl-tRNA aminoacylation"/>
    <property type="evidence" value="ECO:0007669"/>
    <property type="project" value="InterPro"/>
</dbReference>